<comment type="similarity">
    <text evidence="1">Belongs to the short-chain dehydrogenases/reductases (SDR) family.</text>
</comment>
<reference evidence="2" key="1">
    <citation type="journal article" date="2023" name="Comput. Struct. Biotechnol. J.">
        <title>Discovery of a novel marine Bacteroidetes with a rich repertoire of carbohydrate-active enzymes.</title>
        <authorList>
            <person name="Chen B."/>
            <person name="Liu G."/>
            <person name="Chen Q."/>
            <person name="Wang H."/>
            <person name="Liu L."/>
            <person name="Tang K."/>
        </authorList>
    </citation>
    <scope>NUCLEOTIDE SEQUENCE</scope>
    <source>
        <strain evidence="2">TK19036</strain>
    </source>
</reference>
<evidence type="ECO:0000256" key="1">
    <source>
        <dbReference type="ARBA" id="ARBA00006484"/>
    </source>
</evidence>
<dbReference type="Pfam" id="PF13561">
    <property type="entry name" value="adh_short_C2"/>
    <property type="match status" value="1"/>
</dbReference>
<protein>
    <submittedName>
        <fullName evidence="2">SDR family oxidoreductase</fullName>
    </submittedName>
</protein>
<reference evidence="2" key="2">
    <citation type="journal article" date="2024" name="Antonie Van Leeuwenhoek">
        <title>Roseihalotalea indica gen. nov., sp. nov., a halophilic Bacteroidetes from mesopelagic Southwest Indian Ocean with higher carbohydrate metabolic potential.</title>
        <authorList>
            <person name="Chen B."/>
            <person name="Zhang M."/>
            <person name="Lin D."/>
            <person name="Ye J."/>
            <person name="Tang K."/>
        </authorList>
    </citation>
    <scope>NUCLEOTIDE SEQUENCE</scope>
    <source>
        <strain evidence="2">TK19036</strain>
    </source>
</reference>
<dbReference type="InterPro" id="IPR050259">
    <property type="entry name" value="SDR"/>
</dbReference>
<organism evidence="2">
    <name type="scientific">Roseihalotalea indica</name>
    <dbReference type="NCBI Taxonomy" id="2867963"/>
    <lineage>
        <taxon>Bacteria</taxon>
        <taxon>Pseudomonadati</taxon>
        <taxon>Bacteroidota</taxon>
        <taxon>Cytophagia</taxon>
        <taxon>Cytophagales</taxon>
        <taxon>Catalimonadaceae</taxon>
        <taxon>Roseihalotalea</taxon>
    </lineage>
</organism>
<dbReference type="PANTHER" id="PTHR42879">
    <property type="entry name" value="3-OXOACYL-(ACYL-CARRIER-PROTEIN) REDUCTASE"/>
    <property type="match status" value="1"/>
</dbReference>
<dbReference type="PRINTS" id="PR00081">
    <property type="entry name" value="GDHRDH"/>
</dbReference>
<dbReference type="InterPro" id="IPR036291">
    <property type="entry name" value="NAD(P)-bd_dom_sf"/>
</dbReference>
<proteinExistence type="inferred from homology"/>
<evidence type="ECO:0000313" key="2">
    <source>
        <dbReference type="EMBL" id="WKN40308.1"/>
    </source>
</evidence>
<dbReference type="AlphaFoldDB" id="A0AA49PZM9"/>
<name>A0AA49PZM9_9BACT</name>
<dbReference type="InterPro" id="IPR002347">
    <property type="entry name" value="SDR_fam"/>
</dbReference>
<sequence length="262" mass="27689">MNLTLNGKKAIVCGSTDGIGKACAIEIASLGASVTLVARNEEKLKKAVSELPSPEGQSHDYLCADFQQPEYLKAVMQEYASKQSEIHILVNNTGGPPAGPAHEASLDAFRKGFEMHVIGNQILLQAVLPKMKPANYGRIINIISTSVKEPIPGLGVSNTIRGAVGNWAKTLSKELGAFGITVNNVLPGSTETGRIRDLIKNRAESQGKTAEEIEEQMKTQIPVGRFAEPAEIGYAVAFLASPAAAYITGVNLTVDGGKMGCA</sequence>
<dbReference type="PANTHER" id="PTHR42879:SF6">
    <property type="entry name" value="NADPH-DEPENDENT REDUCTASE BACG"/>
    <property type="match status" value="1"/>
</dbReference>
<accession>A0AA49PZM9</accession>
<dbReference type="SUPFAM" id="SSF51735">
    <property type="entry name" value="NAD(P)-binding Rossmann-fold domains"/>
    <property type="match status" value="1"/>
</dbReference>
<gene>
    <name evidence="2" type="ORF">K4G66_04200</name>
</gene>
<dbReference type="Gene3D" id="3.40.50.720">
    <property type="entry name" value="NAD(P)-binding Rossmann-like Domain"/>
    <property type="match status" value="1"/>
</dbReference>
<dbReference type="FunFam" id="3.40.50.720:FF:000084">
    <property type="entry name" value="Short-chain dehydrogenase reductase"/>
    <property type="match status" value="1"/>
</dbReference>
<dbReference type="CDD" id="cd05344">
    <property type="entry name" value="BKR_like_SDR_like"/>
    <property type="match status" value="1"/>
</dbReference>
<dbReference type="EMBL" id="CP120682">
    <property type="protein sequence ID" value="WKN40308.1"/>
    <property type="molecule type" value="Genomic_DNA"/>
</dbReference>